<dbReference type="Proteomes" id="UP000230066">
    <property type="component" value="Unassembled WGS sequence"/>
</dbReference>
<name>A0A4E0R0H9_FASHE</name>
<sequence length="117" mass="12633">MVWAVALSGIGSDTTLVTREFVQPNSLQSEPKSSLFSTSEGLLTVRSHKVKLKSSSIVDAGMMEAPRAFSIDSLQMRHTKSIKAMANNWPLLPSIPLAEATKARVGMLMGPDLPKAH</sequence>
<organism evidence="1 2">
    <name type="scientific">Fasciola hepatica</name>
    <name type="common">Liver fluke</name>
    <dbReference type="NCBI Taxonomy" id="6192"/>
    <lineage>
        <taxon>Eukaryota</taxon>
        <taxon>Metazoa</taxon>
        <taxon>Spiralia</taxon>
        <taxon>Lophotrochozoa</taxon>
        <taxon>Platyhelminthes</taxon>
        <taxon>Trematoda</taxon>
        <taxon>Digenea</taxon>
        <taxon>Plagiorchiida</taxon>
        <taxon>Echinostomata</taxon>
        <taxon>Echinostomatoidea</taxon>
        <taxon>Fasciolidae</taxon>
        <taxon>Fasciola</taxon>
    </lineage>
</organism>
<protein>
    <submittedName>
        <fullName evidence="1">Uncharacterized protein</fullName>
    </submittedName>
</protein>
<proteinExistence type="predicted"/>
<reference evidence="1" key="1">
    <citation type="submission" date="2019-03" db="EMBL/GenBank/DDBJ databases">
        <title>Improved annotation for the trematode Fasciola hepatica.</title>
        <authorList>
            <person name="Choi Y.-J."/>
            <person name="Martin J."/>
            <person name="Mitreva M."/>
        </authorList>
    </citation>
    <scope>NUCLEOTIDE SEQUENCE [LARGE SCALE GENOMIC DNA]</scope>
</reference>
<dbReference type="AlphaFoldDB" id="A0A4E0R0H9"/>
<keyword evidence="2" id="KW-1185">Reference proteome</keyword>
<accession>A0A4E0R0H9</accession>
<comment type="caution">
    <text evidence="1">The sequence shown here is derived from an EMBL/GenBank/DDBJ whole genome shotgun (WGS) entry which is preliminary data.</text>
</comment>
<evidence type="ECO:0000313" key="1">
    <source>
        <dbReference type="EMBL" id="THD20793.1"/>
    </source>
</evidence>
<evidence type="ECO:0000313" key="2">
    <source>
        <dbReference type="Proteomes" id="UP000230066"/>
    </source>
</evidence>
<gene>
    <name evidence="1" type="ORF">D915_008128</name>
</gene>
<dbReference type="EMBL" id="JXXN02004200">
    <property type="protein sequence ID" value="THD20793.1"/>
    <property type="molecule type" value="Genomic_DNA"/>
</dbReference>